<evidence type="ECO:0000313" key="1">
    <source>
        <dbReference type="EMBL" id="RJG53192.1"/>
    </source>
</evidence>
<dbReference type="OrthoDB" id="7446322at2"/>
<accession>A0A418YPE2</accession>
<name>A0A418YPE2_9SPHN</name>
<keyword evidence="2" id="KW-1185">Reference proteome</keyword>
<dbReference type="EMBL" id="QVRA01000018">
    <property type="protein sequence ID" value="RJG53192.1"/>
    <property type="molecule type" value="Genomic_DNA"/>
</dbReference>
<evidence type="ECO:0000313" key="2">
    <source>
        <dbReference type="Proteomes" id="UP000283469"/>
    </source>
</evidence>
<dbReference type="RefSeq" id="WP_119748646.1">
    <property type="nucleotide sequence ID" value="NZ_QVRA01000018.1"/>
</dbReference>
<dbReference type="AlphaFoldDB" id="A0A418YPE2"/>
<protein>
    <submittedName>
        <fullName evidence="1">Uncharacterized protein</fullName>
    </submittedName>
</protein>
<gene>
    <name evidence="1" type="ORF">D0Z70_17130</name>
</gene>
<proteinExistence type="predicted"/>
<comment type="caution">
    <text evidence="1">The sequence shown here is derived from an EMBL/GenBank/DDBJ whole genome shotgun (WGS) entry which is preliminary data.</text>
</comment>
<sequence length="177" mass="18848">MAQSASAGQDAARRAAIHPVADAASLQAWLARVPLTRQFPPDFADTLRGQAPAFVIEMSTSPGCVPCGDMWTKLSAFGRQYGWRVAAIGGQEAMVRSGRLGLPWVGHPVVWVRPIADWNRIVPIAIGTDHAPNLARNVYLAVKMLTGVRPDVGLRAMSKYTGIVGVGAPRNPANRGG</sequence>
<dbReference type="Proteomes" id="UP000283469">
    <property type="component" value="Unassembled WGS sequence"/>
</dbReference>
<reference evidence="1 2" key="1">
    <citation type="submission" date="2018-08" db="EMBL/GenBank/DDBJ databases">
        <title>Sphingobium sp. EO9.</title>
        <authorList>
            <person name="Park Y."/>
            <person name="Kim K.H."/>
            <person name="Jeon C.O."/>
        </authorList>
    </citation>
    <scope>NUCLEOTIDE SEQUENCE [LARGE SCALE GENOMIC DNA]</scope>
    <source>
        <strain evidence="1 2">EO9</strain>
    </source>
</reference>
<organism evidence="1 2">
    <name type="scientific">Sphingobium terrigena</name>
    <dbReference type="NCBI Taxonomy" id="2304063"/>
    <lineage>
        <taxon>Bacteria</taxon>
        <taxon>Pseudomonadati</taxon>
        <taxon>Pseudomonadota</taxon>
        <taxon>Alphaproteobacteria</taxon>
        <taxon>Sphingomonadales</taxon>
        <taxon>Sphingomonadaceae</taxon>
        <taxon>Sphingobium</taxon>
    </lineage>
</organism>